<dbReference type="SUPFAM" id="SSF53098">
    <property type="entry name" value="Ribonuclease H-like"/>
    <property type="match status" value="1"/>
</dbReference>
<protein>
    <submittedName>
        <fullName evidence="4">Transposon Ty3-I Gag-Pol polyprotein</fullName>
    </submittedName>
</protein>
<evidence type="ECO:0000313" key="4">
    <source>
        <dbReference type="EMBL" id="QRW20521.1"/>
    </source>
</evidence>
<gene>
    <name evidence="4" type="ORF">RhiXN_05510</name>
</gene>
<accession>A0A8H8NUX3</accession>
<keyword evidence="1" id="KW-0694">RNA-binding</keyword>
<dbReference type="AlphaFoldDB" id="A0A8H8NUX3"/>
<dbReference type="EMBL" id="CP059663">
    <property type="protein sequence ID" value="QRW20521.1"/>
    <property type="molecule type" value="Genomic_DNA"/>
</dbReference>
<dbReference type="RefSeq" id="XP_043180758.1">
    <property type="nucleotide sequence ID" value="XM_043325326.1"/>
</dbReference>
<dbReference type="Pfam" id="PF17921">
    <property type="entry name" value="Integrase_H2C2"/>
    <property type="match status" value="1"/>
</dbReference>
<dbReference type="InterPro" id="IPR041588">
    <property type="entry name" value="Integrase_H2C2"/>
</dbReference>
<dbReference type="InterPro" id="IPR036397">
    <property type="entry name" value="RNaseH_sf"/>
</dbReference>
<dbReference type="PROSITE" id="PS50994">
    <property type="entry name" value="INTEGRASE"/>
    <property type="match status" value="1"/>
</dbReference>
<dbReference type="GO" id="GO:0015074">
    <property type="term" value="P:DNA integration"/>
    <property type="evidence" value="ECO:0007669"/>
    <property type="project" value="InterPro"/>
</dbReference>
<dbReference type="SUPFAM" id="SSF54160">
    <property type="entry name" value="Chromo domain-like"/>
    <property type="match status" value="1"/>
</dbReference>
<dbReference type="InterPro" id="IPR016197">
    <property type="entry name" value="Chromo-like_dom_sf"/>
</dbReference>
<feature type="region of interest" description="Disordered" evidence="2">
    <location>
        <begin position="136"/>
        <end position="162"/>
    </location>
</feature>
<organism evidence="4 5">
    <name type="scientific">Rhizoctonia solani</name>
    <dbReference type="NCBI Taxonomy" id="456999"/>
    <lineage>
        <taxon>Eukaryota</taxon>
        <taxon>Fungi</taxon>
        <taxon>Dikarya</taxon>
        <taxon>Basidiomycota</taxon>
        <taxon>Agaricomycotina</taxon>
        <taxon>Agaricomycetes</taxon>
        <taxon>Cantharellales</taxon>
        <taxon>Ceratobasidiaceae</taxon>
        <taxon>Rhizoctonia</taxon>
    </lineage>
</organism>
<feature type="compositionally biased region" description="Basic and acidic residues" evidence="2">
    <location>
        <begin position="136"/>
        <end position="157"/>
    </location>
</feature>
<dbReference type="PANTHER" id="PTHR37984:SF5">
    <property type="entry name" value="PROTEIN NYNRIN-LIKE"/>
    <property type="match status" value="1"/>
</dbReference>
<dbReference type="InterPro" id="IPR001584">
    <property type="entry name" value="Integrase_cat-core"/>
</dbReference>
<dbReference type="GO" id="GO:0005634">
    <property type="term" value="C:nucleus"/>
    <property type="evidence" value="ECO:0007669"/>
    <property type="project" value="UniProtKB-ARBA"/>
</dbReference>
<evidence type="ECO:0000259" key="3">
    <source>
        <dbReference type="PROSITE" id="PS50994"/>
    </source>
</evidence>
<dbReference type="GeneID" id="67027789"/>
<reference evidence="4" key="1">
    <citation type="submission" date="2020-05" db="EMBL/GenBank/DDBJ databases">
        <title>Evolutionary and genomic comparisons of hybrid uninucleate and nonhybrid Rhizoctonia fungi.</title>
        <authorList>
            <person name="Li C."/>
            <person name="Chen X."/>
        </authorList>
    </citation>
    <scope>NUCLEOTIDE SEQUENCE</scope>
    <source>
        <strain evidence="4">AG-1 IA</strain>
    </source>
</reference>
<name>A0A8H8NUX3_9AGAM</name>
<dbReference type="Gene3D" id="3.30.420.10">
    <property type="entry name" value="Ribonuclease H-like superfamily/Ribonuclease H"/>
    <property type="match status" value="1"/>
</dbReference>
<dbReference type="InterPro" id="IPR050951">
    <property type="entry name" value="Retrovirus_Pol_polyprotein"/>
</dbReference>
<sequence>MSEKLSQFNCTIKYIEGSKNVLADALLRMYSEDKKGTEHAESKFVPDYKEEDSIQDAHVHNQSVTWPVVTRMAAKVASESQTTLAGVRQNPECKRMAPVCYNPEIPGRAGQRTRALRNQGNERMKEDWNPDIHDEFVGEQNAERDLRETKPNKREETSPASIELEGRSWADNKQDKWEPLDCSDHQQITTLVKELDMNEAIANGYQSDKEYAKIVNKPLQFAQFELRDNLLYFTEHSRTYLCIPDTTVGEWHIQTLLISHVHSIVSHLGYKKTYAYMRESLYWKNMAKDMEKFCTACMSCASSKKLTQKPYGLLKPLPVPKYLWAQIGINFLGPLMESATLLGKFDMVCVVIDHLTCMAHLIPTRLDYTACNMAKVFQANVFRLHRVPKIIISNRDKLFTLIFWKTLYELLGTKLRLLLAFHPQMDGQTKRLICTILALIRVCINPPLRDWATKLPSIEFAVNLTRLETTGFSPFALNYGQTPCPILVQTNTDMYRVRNTACNIKYALMIAHNAIIGLQISQMVEANRHRRLSPFKTNNLVYVSTKNMRVPLGKPHKLLAQWIGPVRIYIVVKEGATYHVELPHNLKQRGIKPIFHALLLKPHVPYEDCCFPGRNYKQIASLEANDDEWAVEQIGGHCGKGNNAMFEIVWQLGDHTWESYRMVQHLEALRQYFEALGISCTKELLWKEDREVLYNELSDSGSETLE</sequence>
<evidence type="ECO:0000313" key="5">
    <source>
        <dbReference type="Proteomes" id="UP000650533"/>
    </source>
</evidence>
<dbReference type="KEGG" id="rsx:RhiXN_05510"/>
<dbReference type="InterPro" id="IPR012337">
    <property type="entry name" value="RNaseH-like_sf"/>
</dbReference>
<evidence type="ECO:0000256" key="2">
    <source>
        <dbReference type="SAM" id="MobiDB-lite"/>
    </source>
</evidence>
<dbReference type="Proteomes" id="UP000650533">
    <property type="component" value="Chromosome 6"/>
</dbReference>
<dbReference type="Gene3D" id="1.10.340.70">
    <property type="match status" value="1"/>
</dbReference>
<dbReference type="PANTHER" id="PTHR37984">
    <property type="entry name" value="PROTEIN CBG26694"/>
    <property type="match status" value="1"/>
</dbReference>
<proteinExistence type="predicted"/>
<dbReference type="GO" id="GO:0003723">
    <property type="term" value="F:RNA binding"/>
    <property type="evidence" value="ECO:0007669"/>
    <property type="project" value="UniProtKB-KW"/>
</dbReference>
<feature type="domain" description="Integrase catalytic" evidence="3">
    <location>
        <begin position="314"/>
        <end position="482"/>
    </location>
</feature>
<evidence type="ECO:0000256" key="1">
    <source>
        <dbReference type="ARBA" id="ARBA00022884"/>
    </source>
</evidence>